<dbReference type="CDD" id="cd01389">
    <property type="entry name" value="HMG-box_ROX1-like"/>
    <property type="match status" value="1"/>
</dbReference>
<evidence type="ECO:0000313" key="7">
    <source>
        <dbReference type="Proteomes" id="UP000054988"/>
    </source>
</evidence>
<dbReference type="SMART" id="SM00398">
    <property type="entry name" value="HMG"/>
    <property type="match status" value="1"/>
</dbReference>
<dbReference type="GO" id="GO:0000978">
    <property type="term" value="F:RNA polymerase II cis-regulatory region sequence-specific DNA binding"/>
    <property type="evidence" value="ECO:0007669"/>
    <property type="project" value="TreeGrafter"/>
</dbReference>
<dbReference type="PANTHER" id="PTHR10270:SF161">
    <property type="entry name" value="SEX-DETERMINING REGION Y PROTEIN"/>
    <property type="match status" value="1"/>
</dbReference>
<evidence type="ECO:0000313" key="6">
    <source>
        <dbReference type="EMBL" id="KTB33417.1"/>
    </source>
</evidence>
<feature type="compositionally biased region" description="Low complexity" evidence="4">
    <location>
        <begin position="279"/>
        <end position="300"/>
    </location>
</feature>
<dbReference type="PANTHER" id="PTHR10270">
    <property type="entry name" value="SOX TRANSCRIPTION FACTOR"/>
    <property type="match status" value="1"/>
</dbReference>
<dbReference type="Proteomes" id="UP000054988">
    <property type="component" value="Unassembled WGS sequence"/>
</dbReference>
<feature type="DNA-binding region" description="HMG box" evidence="3">
    <location>
        <begin position="122"/>
        <end position="192"/>
    </location>
</feature>
<dbReference type="GO" id="GO:0030154">
    <property type="term" value="P:cell differentiation"/>
    <property type="evidence" value="ECO:0007669"/>
    <property type="project" value="TreeGrafter"/>
</dbReference>
<reference evidence="6 7" key="1">
    <citation type="submission" date="2015-12" db="EMBL/GenBank/DDBJ databases">
        <title>Draft genome sequence of Moniliophthora roreri, the causal agent of frosty pod rot of cacao.</title>
        <authorList>
            <person name="Aime M.C."/>
            <person name="Diaz-Valderrama J.R."/>
            <person name="Kijpornyongpan T."/>
            <person name="Phillips-Mora W."/>
        </authorList>
    </citation>
    <scope>NUCLEOTIDE SEQUENCE [LARGE SCALE GENOMIC DNA]</scope>
    <source>
        <strain evidence="6 7">MCA 2952</strain>
    </source>
</reference>
<organism evidence="6 7">
    <name type="scientific">Moniliophthora roreri</name>
    <name type="common">Frosty pod rot fungus</name>
    <name type="synonym">Monilia roreri</name>
    <dbReference type="NCBI Taxonomy" id="221103"/>
    <lineage>
        <taxon>Eukaryota</taxon>
        <taxon>Fungi</taxon>
        <taxon>Dikarya</taxon>
        <taxon>Basidiomycota</taxon>
        <taxon>Agaricomycotina</taxon>
        <taxon>Agaricomycetes</taxon>
        <taxon>Agaricomycetidae</taxon>
        <taxon>Agaricales</taxon>
        <taxon>Marasmiineae</taxon>
        <taxon>Marasmiaceae</taxon>
        <taxon>Moniliophthora</taxon>
    </lineage>
</organism>
<dbReference type="Gene3D" id="1.10.30.10">
    <property type="entry name" value="High mobility group box domain"/>
    <property type="match status" value="1"/>
</dbReference>
<sequence>MAINPPGPHFISKSTFGFYLHLTCTRPLPQVNSSCLFLLASVNTDLCAFPSEVGYNSVTATATPSTLSAALDPSLPSPPSPLSVDLASFPSPDSTIFSSVGLSPSSPSSCSNLTRRRNPSRIPRPRNAFMIFRSHSLSQRSLLPKSVEHDQSHISRIIGHLWKALPEAQKDLYRSQADREKIEHMKKYPNYRFEPNMTKVKLRRKVKRNGEGDLERCKKVAEFLMAGKRGEELNRAVNELPNVQVQVVPPSITQPRKRTHKRVAKQDTLSSPSSPPPSSSVSSSFSPYSSSSISTPATSPSPMLCGWSPLSGEAEQVEVGPAFLNSLLPPQQPDPNANITATPLMNSLQPPLPNSLLWQQSLHGGSFYPSTLLTPTIHDQSPTLFRNDAVHESMDFSNKYEPSPNPTHFSPSYPDTPSLPMYNNVQNPYPHVVGDVQTPIMFFFDPVGWNKMTTVNPQMLDLRMGNMNLDMDNAHLPVA</sequence>
<evidence type="ECO:0000256" key="3">
    <source>
        <dbReference type="PROSITE-ProRule" id="PRU00267"/>
    </source>
</evidence>
<accession>A0A0W0FAS7</accession>
<dbReference type="GO" id="GO:0001228">
    <property type="term" value="F:DNA-binding transcription activator activity, RNA polymerase II-specific"/>
    <property type="evidence" value="ECO:0007669"/>
    <property type="project" value="TreeGrafter"/>
</dbReference>
<dbReference type="PROSITE" id="PS50118">
    <property type="entry name" value="HMG_BOX_2"/>
    <property type="match status" value="1"/>
</dbReference>
<dbReference type="InterPro" id="IPR036910">
    <property type="entry name" value="HMG_box_dom_sf"/>
</dbReference>
<name>A0A0W0FAS7_MONRR</name>
<keyword evidence="3" id="KW-0539">Nucleus</keyword>
<evidence type="ECO:0000256" key="4">
    <source>
        <dbReference type="SAM" id="MobiDB-lite"/>
    </source>
</evidence>
<protein>
    <submittedName>
        <fullName evidence="6">Putative HMG (High mobility group) box domain-containing protein</fullName>
    </submittedName>
</protein>
<dbReference type="InterPro" id="IPR050140">
    <property type="entry name" value="SRY-related_HMG-box_TF-like"/>
</dbReference>
<feature type="compositionally biased region" description="Low complexity" evidence="4">
    <location>
        <begin position="98"/>
        <end position="111"/>
    </location>
</feature>
<dbReference type="EMBL" id="LATX01002176">
    <property type="protein sequence ID" value="KTB33417.1"/>
    <property type="molecule type" value="Genomic_DNA"/>
</dbReference>
<evidence type="ECO:0000256" key="1">
    <source>
        <dbReference type="ARBA" id="ARBA00023125"/>
    </source>
</evidence>
<proteinExistence type="predicted"/>
<dbReference type="eggNOG" id="KOG0527">
    <property type="taxonomic scope" value="Eukaryota"/>
</dbReference>
<dbReference type="SUPFAM" id="SSF47095">
    <property type="entry name" value="HMG-box"/>
    <property type="match status" value="1"/>
</dbReference>
<keyword evidence="2" id="KW-0804">Transcription</keyword>
<dbReference type="GO" id="GO:0005634">
    <property type="term" value="C:nucleus"/>
    <property type="evidence" value="ECO:0007669"/>
    <property type="project" value="UniProtKB-UniRule"/>
</dbReference>
<dbReference type="AlphaFoldDB" id="A0A0W0FAS7"/>
<dbReference type="Pfam" id="PF00505">
    <property type="entry name" value="HMG_box"/>
    <property type="match status" value="1"/>
</dbReference>
<feature type="domain" description="HMG box" evidence="5">
    <location>
        <begin position="122"/>
        <end position="192"/>
    </location>
</feature>
<comment type="caution">
    <text evidence="6">The sequence shown here is derived from an EMBL/GenBank/DDBJ whole genome shotgun (WGS) entry which is preliminary data.</text>
</comment>
<feature type="region of interest" description="Disordered" evidence="4">
    <location>
        <begin position="248"/>
        <end position="300"/>
    </location>
</feature>
<evidence type="ECO:0000259" key="5">
    <source>
        <dbReference type="PROSITE" id="PS50118"/>
    </source>
</evidence>
<dbReference type="InterPro" id="IPR009071">
    <property type="entry name" value="HMG_box_dom"/>
</dbReference>
<evidence type="ECO:0000256" key="2">
    <source>
        <dbReference type="ARBA" id="ARBA00023163"/>
    </source>
</evidence>
<keyword evidence="1 3" id="KW-0238">DNA-binding</keyword>
<feature type="region of interest" description="Disordered" evidence="4">
    <location>
        <begin position="98"/>
        <end position="123"/>
    </location>
</feature>
<gene>
    <name evidence="6" type="ORF">WG66_14035</name>
</gene>